<dbReference type="Gene3D" id="3.10.180.10">
    <property type="entry name" value="2,3-Dihydroxybiphenyl 1,2-Dioxygenase, domain 1"/>
    <property type="match status" value="1"/>
</dbReference>
<dbReference type="PANTHER" id="PTHR36503:SF3">
    <property type="entry name" value="BLR0126 PROTEIN"/>
    <property type="match status" value="1"/>
</dbReference>
<dbReference type="RefSeq" id="WP_135203568.1">
    <property type="nucleotide sequence ID" value="NZ_SPVG01000211.1"/>
</dbReference>
<reference evidence="2 3" key="1">
    <citation type="submission" date="2019-03" db="EMBL/GenBank/DDBJ databases">
        <title>Draft Genome Sequence of Duganella callidus sp. nov., a Novel Duganella Species Isolated from Cultivated Soil.</title>
        <authorList>
            <person name="Raths R."/>
            <person name="Peta V."/>
            <person name="Bucking H."/>
        </authorList>
    </citation>
    <scope>NUCLEOTIDE SEQUENCE [LARGE SCALE GENOMIC DNA]</scope>
    <source>
        <strain evidence="2 3">DN04</strain>
    </source>
</reference>
<evidence type="ECO:0000259" key="1">
    <source>
        <dbReference type="PROSITE" id="PS51819"/>
    </source>
</evidence>
<organism evidence="2 3">
    <name type="scientific">Duganella callida</name>
    <dbReference type="NCBI Taxonomy" id="2561932"/>
    <lineage>
        <taxon>Bacteria</taxon>
        <taxon>Pseudomonadati</taxon>
        <taxon>Pseudomonadota</taxon>
        <taxon>Betaproteobacteria</taxon>
        <taxon>Burkholderiales</taxon>
        <taxon>Oxalobacteraceae</taxon>
        <taxon>Telluria group</taxon>
        <taxon>Duganella</taxon>
    </lineage>
</organism>
<dbReference type="PANTHER" id="PTHR36503">
    <property type="entry name" value="BLR2520 PROTEIN"/>
    <property type="match status" value="1"/>
</dbReference>
<keyword evidence="3" id="KW-1185">Reference proteome</keyword>
<accession>A0A4Y9S6M6</accession>
<evidence type="ECO:0000313" key="2">
    <source>
        <dbReference type="EMBL" id="TFW17198.1"/>
    </source>
</evidence>
<dbReference type="PROSITE" id="PS51819">
    <property type="entry name" value="VOC"/>
    <property type="match status" value="1"/>
</dbReference>
<dbReference type="Pfam" id="PF00903">
    <property type="entry name" value="Glyoxalase"/>
    <property type="match status" value="1"/>
</dbReference>
<sequence length="136" mass="14665">MTLKHISAISLFVEDLPASRAFYCAVFGVPVVYEDDNCAVVQFEHLLVNLLKVANAADIVAPGAVAPRDAGSRFQLSIWVADVDAVCAHLRQRGVAFHGPLDRPWGLRTINFVDPAGHSWEVGQQLNGTATAEPVS</sequence>
<feature type="domain" description="VOC" evidence="1">
    <location>
        <begin position="2"/>
        <end position="125"/>
    </location>
</feature>
<dbReference type="Proteomes" id="UP000297729">
    <property type="component" value="Unassembled WGS sequence"/>
</dbReference>
<proteinExistence type="predicted"/>
<dbReference type="InterPro" id="IPR029068">
    <property type="entry name" value="Glyas_Bleomycin-R_OHBP_Dase"/>
</dbReference>
<comment type="caution">
    <text evidence="2">The sequence shown here is derived from an EMBL/GenBank/DDBJ whole genome shotgun (WGS) entry which is preliminary data.</text>
</comment>
<dbReference type="SUPFAM" id="SSF54593">
    <property type="entry name" value="Glyoxalase/Bleomycin resistance protein/Dihydroxybiphenyl dioxygenase"/>
    <property type="match status" value="1"/>
</dbReference>
<dbReference type="InterPro" id="IPR037523">
    <property type="entry name" value="VOC_core"/>
</dbReference>
<evidence type="ECO:0000313" key="3">
    <source>
        <dbReference type="Proteomes" id="UP000297729"/>
    </source>
</evidence>
<name>A0A4Y9S6M6_9BURK</name>
<gene>
    <name evidence="2" type="ORF">E4L98_21395</name>
</gene>
<dbReference type="InterPro" id="IPR004360">
    <property type="entry name" value="Glyas_Fos-R_dOase_dom"/>
</dbReference>
<dbReference type="EMBL" id="SPVG01000211">
    <property type="protein sequence ID" value="TFW17198.1"/>
    <property type="molecule type" value="Genomic_DNA"/>
</dbReference>
<dbReference type="OrthoDB" id="9797663at2"/>
<dbReference type="AlphaFoldDB" id="A0A4Y9S6M6"/>
<protein>
    <submittedName>
        <fullName evidence="2">VOC family protein</fullName>
    </submittedName>
</protein>